<evidence type="ECO:0000256" key="2">
    <source>
        <dbReference type="ARBA" id="ARBA00004586"/>
    </source>
</evidence>
<evidence type="ECO:0000256" key="12">
    <source>
        <dbReference type="ARBA" id="ARBA00047282"/>
    </source>
</evidence>
<gene>
    <name evidence="14" type="ORF">HGM15179_022015</name>
</gene>
<keyword evidence="9" id="KW-1278">Translocase</keyword>
<protein>
    <recommendedName>
        <fullName evidence="13">P-type ATPase A domain-containing protein</fullName>
    </recommendedName>
</protein>
<dbReference type="InterPro" id="IPR059000">
    <property type="entry name" value="ATPase_P-type_domA"/>
</dbReference>
<dbReference type="Gene3D" id="2.70.150.10">
    <property type="entry name" value="Calcium-transporting ATPase, cytoplasmic transduction domain A"/>
    <property type="match status" value="1"/>
</dbReference>
<dbReference type="SUPFAM" id="SSF81653">
    <property type="entry name" value="Calcium ATPase, transduction domain A"/>
    <property type="match status" value="1"/>
</dbReference>
<keyword evidence="10" id="KW-1133">Transmembrane helix</keyword>
<evidence type="ECO:0000256" key="3">
    <source>
        <dbReference type="ARBA" id="ARBA00022553"/>
    </source>
</evidence>
<evidence type="ECO:0000256" key="7">
    <source>
        <dbReference type="ARBA" id="ARBA00022840"/>
    </source>
</evidence>
<evidence type="ECO:0000256" key="10">
    <source>
        <dbReference type="ARBA" id="ARBA00022989"/>
    </source>
</evidence>
<accession>A0A8K1FVS5</accession>
<name>A0A8K1FVS5_9PASS</name>
<keyword evidence="8" id="KW-0460">Magnesium</keyword>
<evidence type="ECO:0000256" key="4">
    <source>
        <dbReference type="ARBA" id="ARBA00022692"/>
    </source>
</evidence>
<evidence type="ECO:0000256" key="11">
    <source>
        <dbReference type="ARBA" id="ARBA00023136"/>
    </source>
</evidence>
<keyword evidence="15" id="KW-1185">Reference proteome</keyword>
<comment type="caution">
    <text evidence="14">The sequence shown here is derived from an EMBL/GenBank/DDBJ whole genome shotgun (WGS) entry which is preliminary data.</text>
</comment>
<dbReference type="Proteomes" id="UP000796761">
    <property type="component" value="Unassembled WGS sequence"/>
</dbReference>
<proteinExistence type="predicted"/>
<dbReference type="Pfam" id="PF00122">
    <property type="entry name" value="E1-E2_ATPase"/>
    <property type="match status" value="1"/>
</dbReference>
<evidence type="ECO:0000256" key="5">
    <source>
        <dbReference type="ARBA" id="ARBA00022741"/>
    </source>
</evidence>
<dbReference type="GO" id="GO:0005524">
    <property type="term" value="F:ATP binding"/>
    <property type="evidence" value="ECO:0007669"/>
    <property type="project" value="UniProtKB-KW"/>
</dbReference>
<keyword evidence="6" id="KW-0256">Endoplasmic reticulum</keyword>
<comment type="catalytic activity">
    <reaction evidence="12">
        <text>Ca(2+)(in) + ATP + H2O = Ca(2+)(out) + ADP + phosphate + H(+)</text>
        <dbReference type="Rhea" id="RHEA:18105"/>
        <dbReference type="ChEBI" id="CHEBI:15377"/>
        <dbReference type="ChEBI" id="CHEBI:15378"/>
        <dbReference type="ChEBI" id="CHEBI:29108"/>
        <dbReference type="ChEBI" id="CHEBI:30616"/>
        <dbReference type="ChEBI" id="CHEBI:43474"/>
        <dbReference type="ChEBI" id="CHEBI:456216"/>
        <dbReference type="EC" id="7.2.2.10"/>
    </reaction>
    <physiologicalReaction direction="left-to-right" evidence="12">
        <dbReference type="Rhea" id="RHEA:18106"/>
    </physiologicalReaction>
</comment>
<evidence type="ECO:0000313" key="15">
    <source>
        <dbReference type="Proteomes" id="UP000796761"/>
    </source>
</evidence>
<keyword evidence="3" id="KW-0597">Phosphoprotein</keyword>
<dbReference type="OrthoDB" id="3352408at2759"/>
<sequence>GDKVPADIRIISIKSTTLRVDQSILTGESVSVIKHTDPVPDPRAVNQDKKNMLFSVSDVITVRHLCVSPG</sequence>
<evidence type="ECO:0000259" key="13">
    <source>
        <dbReference type="Pfam" id="PF00122"/>
    </source>
</evidence>
<reference evidence="14" key="1">
    <citation type="submission" date="2019-04" db="EMBL/GenBank/DDBJ databases">
        <title>Genome assembly of Zosterops borbonicus 15179.</title>
        <authorList>
            <person name="Leroy T."/>
            <person name="Anselmetti Y."/>
            <person name="Tilak M.-K."/>
            <person name="Nabholz B."/>
        </authorList>
    </citation>
    <scope>NUCLEOTIDE SEQUENCE</scope>
    <source>
        <strain evidence="14">HGM_15179</strain>
        <tissue evidence="14">Muscle</tissue>
    </source>
</reference>
<evidence type="ECO:0000256" key="6">
    <source>
        <dbReference type="ARBA" id="ARBA00022824"/>
    </source>
</evidence>
<evidence type="ECO:0000256" key="8">
    <source>
        <dbReference type="ARBA" id="ARBA00022842"/>
    </source>
</evidence>
<keyword evidence="7" id="KW-0067">ATP-binding</keyword>
<dbReference type="EMBL" id="SWJQ01006463">
    <property type="protein sequence ID" value="TRZ05092.1"/>
    <property type="molecule type" value="Genomic_DNA"/>
</dbReference>
<keyword evidence="11" id="KW-0472">Membrane</keyword>
<dbReference type="GO" id="GO:0005789">
    <property type="term" value="C:endoplasmic reticulum membrane"/>
    <property type="evidence" value="ECO:0007669"/>
    <property type="project" value="UniProtKB-SubCell"/>
</dbReference>
<comment type="subcellular location">
    <subcellularLocation>
        <location evidence="1">Endomembrane system</location>
        <topology evidence="1">Multi-pass membrane protein</topology>
    </subcellularLocation>
    <subcellularLocation>
        <location evidence="2">Endoplasmic reticulum membrane</location>
    </subcellularLocation>
</comment>
<dbReference type="AlphaFoldDB" id="A0A8K1FVS5"/>
<evidence type="ECO:0000313" key="14">
    <source>
        <dbReference type="EMBL" id="TRZ05092.1"/>
    </source>
</evidence>
<feature type="non-terminal residue" evidence="14">
    <location>
        <position position="70"/>
    </location>
</feature>
<dbReference type="FunFam" id="2.70.150.10:FF:000160">
    <property type="entry name" value="Sarcoplasmic/endoplasmic reticulum calcium ATPase 1"/>
    <property type="match status" value="1"/>
</dbReference>
<dbReference type="InterPro" id="IPR008250">
    <property type="entry name" value="ATPase_P-typ_transduc_dom_A_sf"/>
</dbReference>
<organism evidence="14 15">
    <name type="scientific">Zosterops borbonicus</name>
    <dbReference type="NCBI Taxonomy" id="364589"/>
    <lineage>
        <taxon>Eukaryota</taxon>
        <taxon>Metazoa</taxon>
        <taxon>Chordata</taxon>
        <taxon>Craniata</taxon>
        <taxon>Vertebrata</taxon>
        <taxon>Euteleostomi</taxon>
        <taxon>Archelosauria</taxon>
        <taxon>Archosauria</taxon>
        <taxon>Dinosauria</taxon>
        <taxon>Saurischia</taxon>
        <taxon>Theropoda</taxon>
        <taxon>Coelurosauria</taxon>
        <taxon>Aves</taxon>
        <taxon>Neognathae</taxon>
        <taxon>Neoaves</taxon>
        <taxon>Telluraves</taxon>
        <taxon>Australaves</taxon>
        <taxon>Passeriformes</taxon>
        <taxon>Sylvioidea</taxon>
        <taxon>Zosteropidae</taxon>
        <taxon>Zosterops</taxon>
    </lineage>
</organism>
<evidence type="ECO:0000256" key="1">
    <source>
        <dbReference type="ARBA" id="ARBA00004127"/>
    </source>
</evidence>
<keyword evidence="4" id="KW-0812">Transmembrane</keyword>
<evidence type="ECO:0000256" key="9">
    <source>
        <dbReference type="ARBA" id="ARBA00022967"/>
    </source>
</evidence>
<keyword evidence="5" id="KW-0547">Nucleotide-binding</keyword>
<feature type="domain" description="P-type ATPase A" evidence="13">
    <location>
        <begin position="1"/>
        <end position="58"/>
    </location>
</feature>
<dbReference type="GO" id="GO:0005388">
    <property type="term" value="F:P-type calcium transporter activity"/>
    <property type="evidence" value="ECO:0007669"/>
    <property type="project" value="UniProtKB-EC"/>
</dbReference>